<feature type="repeat" description="RCC1" evidence="5">
    <location>
        <begin position="1267"/>
        <end position="1325"/>
    </location>
</feature>
<evidence type="ECO:0000259" key="6">
    <source>
        <dbReference type="PROSITE" id="PS50237"/>
    </source>
</evidence>
<feature type="repeat" description="RCC1" evidence="5">
    <location>
        <begin position="3"/>
        <end position="49"/>
    </location>
</feature>
<dbReference type="PROSITE" id="PS50012">
    <property type="entry name" value="RCC1_3"/>
    <property type="match status" value="21"/>
</dbReference>
<proteinExistence type="predicted"/>
<dbReference type="Gene3D" id="2.130.10.30">
    <property type="entry name" value="Regulator of chromosome condensation 1/beta-lactamase-inhibitor protein II"/>
    <property type="match status" value="5"/>
</dbReference>
<dbReference type="EMBL" id="JASDAP010000007">
    <property type="protein sequence ID" value="KAK1900277.1"/>
    <property type="molecule type" value="Genomic_DNA"/>
</dbReference>
<reference evidence="7" key="1">
    <citation type="submission" date="2023-04" db="EMBL/GenBank/DDBJ databases">
        <title>Chromosome-level genome of Chaenocephalus aceratus.</title>
        <authorList>
            <person name="Park H."/>
        </authorList>
    </citation>
    <scope>NUCLEOTIDE SEQUENCE</scope>
    <source>
        <strain evidence="7">DE</strain>
        <tissue evidence="7">Muscle</tissue>
    </source>
</reference>
<dbReference type="PROSITE" id="PS00626">
    <property type="entry name" value="RCC1_2"/>
    <property type="match status" value="8"/>
</dbReference>
<dbReference type="InterPro" id="IPR009091">
    <property type="entry name" value="RCC1/BLIP-II"/>
</dbReference>
<comment type="caution">
    <text evidence="4">Lacks conserved residue(s) required for the propagation of feature annotation.</text>
</comment>
<feature type="repeat" description="RCC1" evidence="5">
    <location>
        <begin position="2290"/>
        <end position="2339"/>
    </location>
</feature>
<dbReference type="InterPro" id="IPR000408">
    <property type="entry name" value="Reg_chr_condens"/>
</dbReference>
<dbReference type="InterPro" id="IPR051709">
    <property type="entry name" value="Ub-ligase/GTPase-reg"/>
</dbReference>
<feature type="repeat" description="RCC1" evidence="5">
    <location>
        <begin position="2030"/>
        <end position="2079"/>
    </location>
</feature>
<feature type="repeat" description="RCC1" evidence="5">
    <location>
        <begin position="1162"/>
        <end position="1215"/>
    </location>
</feature>
<feature type="domain" description="HECT" evidence="6">
    <location>
        <begin position="1645"/>
        <end position="1845"/>
    </location>
</feature>
<dbReference type="SMART" id="SM00119">
    <property type="entry name" value="HECTc"/>
    <property type="match status" value="3"/>
</dbReference>
<keyword evidence="1" id="KW-0808">Transferase</keyword>
<dbReference type="SUPFAM" id="SSF56204">
    <property type="entry name" value="Hect, E3 ligase catalytic domain"/>
    <property type="match status" value="3"/>
</dbReference>
<organism evidence="7 8">
    <name type="scientific">Dissostichus eleginoides</name>
    <name type="common">Patagonian toothfish</name>
    <name type="synonym">Dissostichus amissus</name>
    <dbReference type="NCBI Taxonomy" id="100907"/>
    <lineage>
        <taxon>Eukaryota</taxon>
        <taxon>Metazoa</taxon>
        <taxon>Chordata</taxon>
        <taxon>Craniata</taxon>
        <taxon>Vertebrata</taxon>
        <taxon>Euteleostomi</taxon>
        <taxon>Actinopterygii</taxon>
        <taxon>Neopterygii</taxon>
        <taxon>Teleostei</taxon>
        <taxon>Neoteleostei</taxon>
        <taxon>Acanthomorphata</taxon>
        <taxon>Eupercaria</taxon>
        <taxon>Perciformes</taxon>
        <taxon>Notothenioidei</taxon>
        <taxon>Nototheniidae</taxon>
        <taxon>Dissostichus</taxon>
    </lineage>
</organism>
<feature type="domain" description="HECT" evidence="6">
    <location>
        <begin position="2530"/>
        <end position="2801"/>
    </location>
</feature>
<evidence type="ECO:0000256" key="1">
    <source>
        <dbReference type="ARBA" id="ARBA00022679"/>
    </source>
</evidence>
<feature type="active site" description="Glycyl thioester intermediate" evidence="4">
    <location>
        <position position="857"/>
    </location>
</feature>
<feature type="repeat" description="RCC1" evidence="5">
    <location>
        <begin position="152"/>
        <end position="204"/>
    </location>
</feature>
<dbReference type="Gene3D" id="3.90.1750.10">
    <property type="entry name" value="Hect, E3 ligase catalytic domains"/>
    <property type="match status" value="3"/>
</dbReference>
<dbReference type="PANTHER" id="PTHR45622:SF11">
    <property type="entry name" value="E3 UBIQUITIN-PROTEIN LIGASE HERC6-RELATED"/>
    <property type="match status" value="1"/>
</dbReference>
<dbReference type="SUPFAM" id="SSF50985">
    <property type="entry name" value="RCC1/BLIP-II"/>
    <property type="match status" value="3"/>
</dbReference>
<dbReference type="PANTHER" id="PTHR45622">
    <property type="entry name" value="UBIQUITIN-PROTEIN LIGASE E3A-RELATED"/>
    <property type="match status" value="1"/>
</dbReference>
<dbReference type="PROSITE" id="PS50237">
    <property type="entry name" value="HECT"/>
    <property type="match status" value="3"/>
</dbReference>
<comment type="caution">
    <text evidence="7">The sequence shown here is derived from an EMBL/GenBank/DDBJ whole genome shotgun (WGS) entry which is preliminary data.</text>
</comment>
<gene>
    <name evidence="7" type="ORF">KUDE01_001064</name>
</gene>
<feature type="repeat" description="RCC1" evidence="5">
    <location>
        <begin position="310"/>
        <end position="359"/>
    </location>
</feature>
<feature type="repeat" description="RCC1" evidence="5">
    <location>
        <begin position="1216"/>
        <end position="1266"/>
    </location>
</feature>
<evidence type="ECO:0000313" key="8">
    <source>
        <dbReference type="Proteomes" id="UP001228049"/>
    </source>
</evidence>
<feature type="repeat" description="RCC1" evidence="5">
    <location>
        <begin position="1109"/>
        <end position="1161"/>
    </location>
</feature>
<feature type="repeat" description="RCC1" evidence="5">
    <location>
        <begin position="1057"/>
        <end position="1108"/>
    </location>
</feature>
<dbReference type="Pfam" id="PF00632">
    <property type="entry name" value="HECT"/>
    <property type="match status" value="3"/>
</dbReference>
<feature type="repeat" description="RCC1" evidence="5">
    <location>
        <begin position="259"/>
        <end position="309"/>
    </location>
</feature>
<feature type="domain" description="HECT" evidence="6">
    <location>
        <begin position="566"/>
        <end position="872"/>
    </location>
</feature>
<name>A0AAD9FF21_DISEL</name>
<feature type="repeat" description="RCC1" evidence="5">
    <location>
        <begin position="2239"/>
        <end position="2289"/>
    </location>
</feature>
<evidence type="ECO:0000313" key="7">
    <source>
        <dbReference type="EMBL" id="KAK1900277.1"/>
    </source>
</evidence>
<feature type="repeat" description="RCC1" evidence="5">
    <location>
        <begin position="205"/>
        <end position="258"/>
    </location>
</feature>
<evidence type="ECO:0000256" key="4">
    <source>
        <dbReference type="PROSITE-ProRule" id="PRU00104"/>
    </source>
</evidence>
<evidence type="ECO:0000256" key="3">
    <source>
        <dbReference type="ARBA" id="ARBA00022786"/>
    </source>
</evidence>
<feature type="repeat" description="RCC1" evidence="5">
    <location>
        <begin position="2132"/>
        <end position="2184"/>
    </location>
</feature>
<dbReference type="InterPro" id="IPR058923">
    <property type="entry name" value="RCC1-like_dom"/>
</dbReference>
<feature type="repeat" description="RCC1" evidence="5">
    <location>
        <begin position="2185"/>
        <end position="2238"/>
    </location>
</feature>
<dbReference type="Pfam" id="PF25390">
    <property type="entry name" value="WD40_RLD"/>
    <property type="match status" value="3"/>
</dbReference>
<dbReference type="InterPro" id="IPR035983">
    <property type="entry name" value="Hect_E3_ubiquitin_ligase"/>
</dbReference>
<feature type="repeat" description="RCC1" evidence="5">
    <location>
        <begin position="960"/>
        <end position="1006"/>
    </location>
</feature>
<keyword evidence="3 4" id="KW-0833">Ubl conjugation pathway</keyword>
<feature type="repeat" description="RCC1" evidence="5">
    <location>
        <begin position="50"/>
        <end position="99"/>
    </location>
</feature>
<keyword evidence="2" id="KW-0677">Repeat</keyword>
<dbReference type="PRINTS" id="PR00633">
    <property type="entry name" value="RCCNDNSATION"/>
</dbReference>
<sequence>MMSQLYCWGDSSSGQLGPQTALSPVSWSVPGVITDICCGDQHTLLLNGEGGVLSCGNNSQGKLGRKKRKDGRTTGRVEGLGDVVAIACGQDHCLAVCASGKVFSWGAGEDGQRGLLPNLLHNRPSHVQMPLPIPVIQVACGNSHSLALTKGGDVFSWGSNSHGQLGLGKEVSLQFVPDLVRALTGVAVIQVTAGATHSLFLTLPGLVYCCGANKSGQLGLNRVDEKGRFNICMVPALRPLGVSFISCGEAHSAVLTKDGKVFTFGEGSYGQLGHNSSDNELKPRLVDGLDGPASHISCGRRHTLVLSSSGQLWAFGDGAKGQIGIGRTENSLTPTLVSLPWTTESVAAVPKEIFLILLTCPLLQEECNVMQGVLVLAINIADLQEKTQDTLRRWWSTLRPSILMKHILVFKKALAFMLRNGLLVTHNPGVKYLVEVLKMLYKANKAGKSYKVPPSTFYVEEISDNVLLNQDVALWFQFSKEEDDVSTPVIFCRYPFLFTLVQKVAVFNQYAFILKKVQGFVHELALACPEELWLDGPDSAPAPVFQLTLRRSHLVEDTFRQLGAADHCAFKREFLVQFDEDRTKVMDVYKRDFFLQVFEELMSPKSEMFMFNKSNTLAWFPVRPKVEEKTYFLFGVLCGLALYHHNLVHLRFPLVLFKKLLKVKPSLDDMKEFNPVMGESWQLLLDCTPDEVKKKDFTFTVPWGGETAELDPKETGKVVTASNRKEFVDAYVNYAFNKSVEGVFEAFKKGFFKVCDIDVVEFFQPEELQAVMVGQDNYDWEVFKKNTVYEGDYHDGHPNIVIFWEVFENLTAEEKKKLFLFVTGSYRVPFLGMESVQMKVAVLANSTEIHKPESLTCHRLLLLPVYQSVKLILTVSSNQTQVLQAFKPQRSPPQSVSKGSEKELGYVCVPIGLVDRKQCVKMLATLLSSSGRRHLKAASVGINRRRRCRRQSPGGDYMMAQLYCWGDSSSGQFGPQTALSPVSWSVPGVITDICCGDQHTLLLNGEGGVLSCGNNSQGQLGRKNCKDGRTTGRVEGLGDVVAIACGQDHCLAVCASGKVFSWGAGEDGQRGLLPNLLNNRPSHVQMPLPIPVIQVACGNSHSLALTKGGDVFSWGSNSHGQLGLGKEVLQQFVPALVCALTGVAVTQVTAGATHSLFLTLPGLVYCCGANKSGQLGLNRVDEKGRFTICMVPALRPLGVSFISCGEAHSAVLTKDGKVFTFGEGSYGQLGHNSSDNELKPRLVDGLDGPASHISCGRRHTLVLSSSGQLWAFGDGAKGQIGTGRTENSLTPTLVSLPWTTESVTAVPKDLKISAGWNTSCTYTSPPQRLDKGRITGRLDETKLQQWLSMSHGNVEAKREIASMFQTSTSLVASFTKADGPPSEAGALTVDLDAASEAFDQLLAVPWIKQSVNLTFPLDLLCNSNRLLKSPEIFLILLTCPLLQEECNVMQPVLALAIIIVDLQEKTQDTLRRWWSTLRPSILMKHILVFKKALAFLLRNGLLVTHNPVVKYLVEVLKMLYKANKAGKSYKVPPSTFYVEEISDSVPLDQDVALWFQYSKKEDDVSTPVIFCRYPFLFTLVQKVAVFNNYAFISKKVQGFLHELALACPEELRLDGPDSAPAPVFQLTLRRSHLVEDTFRQLGAADHCAFKRELLVQFDEDRTKVMDVYKRDFFLQVIKELMSPKSEMFMFNESNTLAWFPVRPKVEEKTYFLFGVLCGLALYHHNLVHLRFPLVLFKKLLKFKPSLDDMKEFDPVMGESWQFLLDCPPDEVKELDITFTVPWGGETAELDPKETGKLVTASNRKEFVDAYVNYAFNKSVEGAFEAFKKGFFKVCDIDVVEFFQPRGAAGSDGGPGELRLGGVQEVFVTGSYRVPFLGMESVQMKVAVLANSTEIHKPESLTCHVCCYCPSTRGLTEAELTDLLFFDHKVLTNITNPTRIWPARRLQHFDVVKKALHLKAASVVGINCRRRCCRQSPGGDYMMAQLYCWGDSSSGQFGPQTALSPVSWSVPGVITDICCGDQHTLLLNGEGGVLSCGNNSQGKLGRKNRKDGRTTGRVEGLGDVVAIACGQDHCLAVCASGKVFSWGAGEDGQRGLLPNLLNNRPSHVQMPLPIPVIQVACGNSHSLALTKGGDVFSWGSNSHGQLGLGKEVLQPFVPALVCALTGVAVTQVTAGATHSLFLTLPGLVYCCGANKSGQLGLNRVDEKGRFNICMVPALRPLAVSFISCGEAHSAVLTKDGKVFTFGEGSYGQLGHNSSDNELKPRLVDALDGPASHISCGRRHTLVLSSSGQLWAFGDGAKGQIGTGRTENSLTPTLVSLPWNTESVAAVPKEIFLILLTCPLLQEECNVMQGVLVLAINIVDLQEKTQDTLRRWWSTLRPSILMKHILVFKKALAFMLRNGLLVTNKPGVKNLVEVLKMLYKANKAGKSYKVPPSTFYVEEISDNVPLNQDVALWFQFSKEEDDVSTPVIFCRYPFLFTLVQKVAVFNNYAFISKLWLDGPDSAPAPVFQLTLRRSHLVEDTFRQLGAADHCAFKRELLVQFDEDRTKVMDVYKRDFFLQVFKELMSPKSEMFMFNESNPLAWFPVRPKVEEKTYFLFGVLCGLALYHHNLVHLRFPLVLFKKLLKVKPSLDDMKEFDPVMGESWQLLLDCPPDEVKELDITFTVPWGGETAELDPKETGKVVTASNRKEFVDAYVNYAFNKSVKGVFEEFKKGFFKVCDIDVVEFFQPEELQAVMVGQENYDWEVFKKNTVYVGDYHDRHPNIVIFWEVFENLTAEEKKKLFLFVTGSYRVPFWVWRAFT</sequence>
<dbReference type="Gene3D" id="3.30.2410.10">
    <property type="entry name" value="Hect, E3 ligase catalytic domain"/>
    <property type="match status" value="2"/>
</dbReference>
<protein>
    <submittedName>
        <fullName evidence="7">E3 ubiquitin-protein ligase HERC4</fullName>
    </submittedName>
</protein>
<dbReference type="GO" id="GO:0004842">
    <property type="term" value="F:ubiquitin-protein transferase activity"/>
    <property type="evidence" value="ECO:0007669"/>
    <property type="project" value="InterPro"/>
</dbReference>
<keyword evidence="8" id="KW-1185">Reference proteome</keyword>
<dbReference type="InterPro" id="IPR000569">
    <property type="entry name" value="HECT_dom"/>
</dbReference>
<dbReference type="Gene3D" id="3.30.2160.10">
    <property type="entry name" value="Hect, E3 ligase catalytic domain"/>
    <property type="match status" value="3"/>
</dbReference>
<evidence type="ECO:0000256" key="2">
    <source>
        <dbReference type="ARBA" id="ARBA00022737"/>
    </source>
</evidence>
<accession>A0AAD9FF21</accession>
<feature type="repeat" description="RCC1" evidence="5">
    <location>
        <begin position="1007"/>
        <end position="1056"/>
    </location>
</feature>
<feature type="repeat" description="RCC1" evidence="5">
    <location>
        <begin position="1983"/>
        <end position="2029"/>
    </location>
</feature>
<feature type="repeat" description="RCC1" evidence="5">
    <location>
        <begin position="100"/>
        <end position="151"/>
    </location>
</feature>
<dbReference type="Proteomes" id="UP001228049">
    <property type="component" value="Unassembled WGS sequence"/>
</dbReference>
<feature type="repeat" description="RCC1" evidence="5">
    <location>
        <begin position="2080"/>
        <end position="2131"/>
    </location>
</feature>
<dbReference type="GO" id="GO:0005737">
    <property type="term" value="C:cytoplasm"/>
    <property type="evidence" value="ECO:0007669"/>
    <property type="project" value="TreeGrafter"/>
</dbReference>
<evidence type="ECO:0000256" key="5">
    <source>
        <dbReference type="PROSITE-ProRule" id="PRU00235"/>
    </source>
</evidence>